<keyword evidence="5 10" id="KW-0805">Transcription regulation</keyword>
<dbReference type="InterPro" id="IPR001628">
    <property type="entry name" value="Znf_hrmn_rcpt"/>
</dbReference>
<dbReference type="SMART" id="SM00399">
    <property type="entry name" value="ZnF_C4"/>
    <property type="match status" value="1"/>
</dbReference>
<dbReference type="Pfam" id="PF00104">
    <property type="entry name" value="Hormone_recep"/>
    <property type="match status" value="1"/>
</dbReference>
<evidence type="ECO:0000256" key="5">
    <source>
        <dbReference type="ARBA" id="ARBA00023015"/>
    </source>
</evidence>
<organism evidence="13">
    <name type="scientific">Brachionus rotundiformis</name>
    <dbReference type="NCBI Taxonomy" id="96890"/>
    <lineage>
        <taxon>Eukaryota</taxon>
        <taxon>Metazoa</taxon>
        <taxon>Spiralia</taxon>
        <taxon>Gnathifera</taxon>
        <taxon>Rotifera</taxon>
        <taxon>Eurotatoria</taxon>
        <taxon>Monogononta</taxon>
        <taxon>Pseudotrocha</taxon>
        <taxon>Ploima</taxon>
        <taxon>Brachionidae</taxon>
        <taxon>Brachionus</taxon>
    </lineage>
</organism>
<keyword evidence="2 10" id="KW-0479">Metal-binding</keyword>
<keyword evidence="6 10" id="KW-0238">DNA-binding</keyword>
<feature type="domain" description="Nuclear receptor" evidence="11">
    <location>
        <begin position="127"/>
        <end position="202"/>
    </location>
</feature>
<keyword evidence="9 10" id="KW-0539">Nucleus</keyword>
<protein>
    <submittedName>
        <fullName evidence="13">Nuclear receptor</fullName>
    </submittedName>
</protein>
<evidence type="ECO:0000256" key="7">
    <source>
        <dbReference type="ARBA" id="ARBA00023163"/>
    </source>
</evidence>
<evidence type="ECO:0000256" key="6">
    <source>
        <dbReference type="ARBA" id="ARBA00023125"/>
    </source>
</evidence>
<dbReference type="PRINTS" id="PR00047">
    <property type="entry name" value="STROIDFINGER"/>
</dbReference>
<evidence type="ECO:0000256" key="3">
    <source>
        <dbReference type="ARBA" id="ARBA00022771"/>
    </source>
</evidence>
<dbReference type="GO" id="GO:0000978">
    <property type="term" value="F:RNA polymerase II cis-regulatory region sequence-specific DNA binding"/>
    <property type="evidence" value="ECO:0007669"/>
    <property type="project" value="TreeGrafter"/>
</dbReference>
<dbReference type="PANTHER" id="PTHR24085:SF9">
    <property type="match status" value="1"/>
</dbReference>
<dbReference type="InterPro" id="IPR013088">
    <property type="entry name" value="Znf_NHR/GATA"/>
</dbReference>
<dbReference type="AlphaFoldDB" id="A0A221CAY3"/>
<evidence type="ECO:0000256" key="4">
    <source>
        <dbReference type="ARBA" id="ARBA00022833"/>
    </source>
</evidence>
<evidence type="ECO:0000259" key="12">
    <source>
        <dbReference type="PROSITE" id="PS51843"/>
    </source>
</evidence>
<dbReference type="GO" id="GO:0035259">
    <property type="term" value="F:nuclear glucocorticoid receptor binding"/>
    <property type="evidence" value="ECO:0007669"/>
    <property type="project" value="TreeGrafter"/>
</dbReference>
<dbReference type="Pfam" id="PF00105">
    <property type="entry name" value="zf-C4"/>
    <property type="match status" value="1"/>
</dbReference>
<keyword evidence="4 10" id="KW-0862">Zinc</keyword>
<dbReference type="PANTHER" id="PTHR24085">
    <property type="entry name" value="NUCLEAR HORMONE RECEPTOR"/>
    <property type="match status" value="1"/>
</dbReference>
<dbReference type="GO" id="GO:0071376">
    <property type="term" value="P:cellular response to corticotropin-releasing hormone stimulus"/>
    <property type="evidence" value="ECO:0007669"/>
    <property type="project" value="TreeGrafter"/>
</dbReference>
<dbReference type="PRINTS" id="PR00398">
    <property type="entry name" value="STRDHORMONER"/>
</dbReference>
<dbReference type="GO" id="GO:0000981">
    <property type="term" value="F:DNA-binding transcription factor activity, RNA polymerase II-specific"/>
    <property type="evidence" value="ECO:0007669"/>
    <property type="project" value="TreeGrafter"/>
</dbReference>
<keyword evidence="7 10" id="KW-0804">Transcription</keyword>
<dbReference type="InterPro" id="IPR001723">
    <property type="entry name" value="Nuclear_hrmn_rcpt"/>
</dbReference>
<proteinExistence type="inferred from homology"/>
<dbReference type="EMBL" id="MF360829">
    <property type="protein sequence ID" value="ASL70513.1"/>
    <property type="molecule type" value="Genomic_DNA"/>
</dbReference>
<dbReference type="PROSITE" id="PS51843">
    <property type="entry name" value="NR_LBD"/>
    <property type="match status" value="1"/>
</dbReference>
<dbReference type="SUPFAM" id="SSF48508">
    <property type="entry name" value="Nuclear receptor ligand-binding domain"/>
    <property type="match status" value="1"/>
</dbReference>
<dbReference type="PROSITE" id="PS00031">
    <property type="entry name" value="NUCLEAR_REC_DBD_1"/>
    <property type="match status" value="1"/>
</dbReference>
<dbReference type="Gene3D" id="3.30.50.10">
    <property type="entry name" value="Erythroid Transcription Factor GATA-1, subunit A"/>
    <property type="match status" value="1"/>
</dbReference>
<sequence>MNSAKDKLITSKLTIGNCSSQHLKELSPIEIEFSNDSRESPTDETEEIILQQQVNQFNNKKDTNRNTIHFLIASSSNDKYNDSLVSVEEPEAHGGTIIITGGDVLSNNGNRSAHNLLEMDNSGLKPLGACAICGDKGSGYHYSVYSCEGCKGFFKRTVQKALVYKCREYQNCIINKQTRNHCQFCRFQKCLISGMKREAVREDRNTPLRANKRMKISQDFALIRDIAYSPNGVPHCDDTMAVLIEAKADLMPKPAGFEYDGSVPLDVGALLEYCLEEIRLIIQWASMLPGFKDYSVDDRKAMLYSSFMELSFLRLAFRSQSFVDCVKIAEHIILNKDSAAELGWGQDLICGSIDFIAQMQDLSMDLNEFSALCAIVLTFADAKGLQDRTSVMTLQNRFLDSFRKYTISRYPHERRRYGKLLLKLPILRILATKAYGNYVNGSLDCADGTTSRLNILIEQLVV</sequence>
<reference evidence="13" key="1">
    <citation type="journal article" date="2017" name="Gen. Comp. Endocrinol.">
        <title>Genome-wide identification of nuclear receptor (NR) genes and the evolutionary significance of the NR1O subfamily in the monogonont rotifer Brachionus spp.</title>
        <authorList>
            <person name="Kim D.H."/>
            <person name="Kim H.S."/>
            <person name="Hwang D.S."/>
            <person name="Kim H.J."/>
            <person name="Hagiwara A."/>
            <person name="Lee J.S."/>
            <person name="Jeong C.B."/>
        </authorList>
    </citation>
    <scope>NUCLEOTIDE SEQUENCE</scope>
</reference>
<comment type="subcellular location">
    <subcellularLocation>
        <location evidence="1 10">Nucleus</location>
    </subcellularLocation>
</comment>
<dbReference type="Gene3D" id="1.10.565.10">
    <property type="entry name" value="Retinoid X Receptor"/>
    <property type="match status" value="1"/>
</dbReference>
<evidence type="ECO:0000256" key="1">
    <source>
        <dbReference type="ARBA" id="ARBA00004123"/>
    </source>
</evidence>
<dbReference type="SUPFAM" id="SSF57716">
    <property type="entry name" value="Glucocorticoid receptor-like (DNA-binding domain)"/>
    <property type="match status" value="1"/>
</dbReference>
<evidence type="ECO:0000259" key="11">
    <source>
        <dbReference type="PROSITE" id="PS51030"/>
    </source>
</evidence>
<evidence type="ECO:0000256" key="9">
    <source>
        <dbReference type="ARBA" id="ARBA00023242"/>
    </source>
</evidence>
<dbReference type="GO" id="GO:0008270">
    <property type="term" value="F:zinc ion binding"/>
    <property type="evidence" value="ECO:0007669"/>
    <property type="project" value="UniProtKB-KW"/>
</dbReference>
<dbReference type="GO" id="GO:0005667">
    <property type="term" value="C:transcription regulator complex"/>
    <property type="evidence" value="ECO:0007669"/>
    <property type="project" value="TreeGrafter"/>
</dbReference>
<evidence type="ECO:0000256" key="2">
    <source>
        <dbReference type="ARBA" id="ARBA00022723"/>
    </source>
</evidence>
<reference evidence="13" key="2">
    <citation type="submission" date="2017-06" db="EMBL/GenBank/DDBJ databases">
        <authorList>
            <person name="Kim H.J."/>
            <person name="Triplett B.A."/>
        </authorList>
    </citation>
    <scope>NUCLEOTIDE SEQUENCE</scope>
</reference>
<evidence type="ECO:0000313" key="13">
    <source>
        <dbReference type="EMBL" id="ASL70513.1"/>
    </source>
</evidence>
<feature type="domain" description="NR LBD" evidence="12">
    <location>
        <begin position="235"/>
        <end position="460"/>
    </location>
</feature>
<dbReference type="FunFam" id="3.30.50.10:FF:000006">
    <property type="entry name" value="Nuclear receptor subfamily 5 group A member"/>
    <property type="match status" value="1"/>
</dbReference>
<dbReference type="CDD" id="cd06916">
    <property type="entry name" value="NR_DBD_like"/>
    <property type="match status" value="1"/>
</dbReference>
<comment type="similarity">
    <text evidence="10">Belongs to the nuclear hormone receptor family.</text>
</comment>
<evidence type="ECO:0000256" key="10">
    <source>
        <dbReference type="RuleBase" id="RU004334"/>
    </source>
</evidence>
<dbReference type="GO" id="GO:0005634">
    <property type="term" value="C:nucleus"/>
    <property type="evidence" value="ECO:0007669"/>
    <property type="project" value="UniProtKB-SubCell"/>
</dbReference>
<dbReference type="PROSITE" id="PS51030">
    <property type="entry name" value="NUCLEAR_REC_DBD_2"/>
    <property type="match status" value="1"/>
</dbReference>
<evidence type="ECO:0000256" key="8">
    <source>
        <dbReference type="ARBA" id="ARBA00023170"/>
    </source>
</evidence>
<dbReference type="InterPro" id="IPR035500">
    <property type="entry name" value="NHR-like_dom_sf"/>
</dbReference>
<keyword evidence="8 10" id="KW-0675">Receptor</keyword>
<dbReference type="InterPro" id="IPR000536">
    <property type="entry name" value="Nucl_hrmn_rcpt_lig-bd"/>
</dbReference>
<name>A0A221CAY3_9BILA</name>
<accession>A0A221CAY3</accession>
<dbReference type="SMART" id="SM00430">
    <property type="entry name" value="HOLI"/>
    <property type="match status" value="1"/>
</dbReference>
<keyword evidence="3 10" id="KW-0863">Zinc-finger</keyword>